<evidence type="ECO:0000313" key="1">
    <source>
        <dbReference type="EMBL" id="KAL2322249.1"/>
    </source>
</evidence>
<comment type="caution">
    <text evidence="1">The sequence shown here is derived from an EMBL/GenBank/DDBJ whole genome shotgun (WGS) entry which is preliminary data.</text>
</comment>
<accession>A0ABD1LFD8</accession>
<protein>
    <submittedName>
        <fullName evidence="1">Uncharacterized protein</fullName>
    </submittedName>
</protein>
<organism evidence="1 2">
    <name type="scientific">Flemingia macrophylla</name>
    <dbReference type="NCBI Taxonomy" id="520843"/>
    <lineage>
        <taxon>Eukaryota</taxon>
        <taxon>Viridiplantae</taxon>
        <taxon>Streptophyta</taxon>
        <taxon>Embryophyta</taxon>
        <taxon>Tracheophyta</taxon>
        <taxon>Spermatophyta</taxon>
        <taxon>Magnoliopsida</taxon>
        <taxon>eudicotyledons</taxon>
        <taxon>Gunneridae</taxon>
        <taxon>Pentapetalae</taxon>
        <taxon>rosids</taxon>
        <taxon>fabids</taxon>
        <taxon>Fabales</taxon>
        <taxon>Fabaceae</taxon>
        <taxon>Papilionoideae</taxon>
        <taxon>50 kb inversion clade</taxon>
        <taxon>NPAAA clade</taxon>
        <taxon>indigoferoid/millettioid clade</taxon>
        <taxon>Phaseoleae</taxon>
        <taxon>Flemingia</taxon>
    </lineage>
</organism>
<proteinExistence type="predicted"/>
<name>A0ABD1LFD8_9FABA</name>
<gene>
    <name evidence="1" type="ORF">Fmac_026628</name>
</gene>
<keyword evidence="2" id="KW-1185">Reference proteome</keyword>
<evidence type="ECO:0000313" key="2">
    <source>
        <dbReference type="Proteomes" id="UP001603857"/>
    </source>
</evidence>
<dbReference type="AlphaFoldDB" id="A0ABD1LFD8"/>
<reference evidence="1 2" key="1">
    <citation type="submission" date="2024-08" db="EMBL/GenBank/DDBJ databases">
        <title>Insights into the chromosomal genome structure of Flemingia macrophylla.</title>
        <authorList>
            <person name="Ding Y."/>
            <person name="Zhao Y."/>
            <person name="Bi W."/>
            <person name="Wu M."/>
            <person name="Zhao G."/>
            <person name="Gong Y."/>
            <person name="Li W."/>
            <person name="Zhang P."/>
        </authorList>
    </citation>
    <scope>NUCLEOTIDE SEQUENCE [LARGE SCALE GENOMIC DNA]</scope>
    <source>
        <strain evidence="1">DYQJB</strain>
        <tissue evidence="1">Leaf</tissue>
    </source>
</reference>
<dbReference type="Proteomes" id="UP001603857">
    <property type="component" value="Unassembled WGS sequence"/>
</dbReference>
<dbReference type="EMBL" id="JBGMDY010000009">
    <property type="protein sequence ID" value="KAL2322249.1"/>
    <property type="molecule type" value="Genomic_DNA"/>
</dbReference>
<sequence length="102" mass="10833">MSPWDPRLHVQTVLLVGNEQGGMCLFQILLFQKEATPGGEKALCSSLRVTSLESINSHTGWSSKSLLGVGVASKAGTIPGNLSTMDEGIIHSLLDANWLVVS</sequence>